<dbReference type="CDD" id="cd01116">
    <property type="entry name" value="P_permease"/>
    <property type="match status" value="1"/>
</dbReference>
<comment type="subcellular location">
    <subcellularLocation>
        <location evidence="1">Membrane</location>
        <topology evidence="1">Multi-pass membrane protein</topology>
    </subcellularLocation>
</comment>
<feature type="transmembrane region" description="Helical" evidence="6">
    <location>
        <begin position="226"/>
        <end position="244"/>
    </location>
</feature>
<feature type="domain" description="Citrate transporter-like" evidence="7">
    <location>
        <begin position="239"/>
        <end position="668"/>
    </location>
</feature>
<evidence type="ECO:0000256" key="6">
    <source>
        <dbReference type="SAM" id="Phobius"/>
    </source>
</evidence>
<sequence length="732" mass="81654">MSGHIFENDLDGSWNAERIPLLQRTENDARYRGAKRQLSTLSPLNNNVSLTSSQTSIASKWSWQRSLKVSFLAFICLVLVVCLLFLPEESINTTIIDVTHDEPKRIDLDRRYHEKGSVSEKILRVTLKGSFVADELVPLVKDKVVIIAKKDYANYSDTTTQTWELGLMPEKVSNYFYLAQTVERHIFDLDGFDLESENVSLFISTTADHSVALAVTIELLSTLVDLGVMMGGVVLVVMYVFIIFELVHRTVVSMLAATAAIAILALLNERPTLMEIMSWIDIETLTLLFSMMIIVGIISETGVFSYLGYLAYRITRGQIWPLIIILCLLTALVSAVLDNVTTILLMTPVIIQLCESMNIDPTKVLIANVIFSNIGGASTAIGDPPNVLIASNPSIQERGVTFLTFTAHMTLCTVVVFVLSLGFLRLLYGKMEASKNENQDIKDLKHEIKIWKRTAQGMPNYTREEAQVKTAIELKIQELKEHLLERESRTSLFSAYITSRGLDELRENCRITDKWLLVKSSIVMILTIGLFFMENFPQFNLSLGWTAFLGALTLLIISDKAEVESVFARVEWSTLIFFATLFVVMEALDKLGLLRWIGGLVEQVITIVPPEHQLLVAITIILWVSGLASAFIDNIPFTTMMIPVITRLANSSNLELPIQPLVWSLALGACLGGNGTLIGASANVVCAGVAEQHGYKFTFMDFFKVGFPIMLLSLVVANLYLILCHVLFQWNG</sequence>
<gene>
    <name evidence="8" type="ORF">TCAL_02876</name>
</gene>
<feature type="transmembrane region" description="Helical" evidence="6">
    <location>
        <begin position="402"/>
        <end position="428"/>
    </location>
</feature>
<dbReference type="PANTHER" id="PTHR43568">
    <property type="entry name" value="P PROTEIN"/>
    <property type="match status" value="1"/>
</dbReference>
<feature type="transmembrane region" description="Helical" evidence="6">
    <location>
        <begin position="570"/>
        <end position="588"/>
    </location>
</feature>
<proteinExistence type="predicted"/>
<feature type="transmembrane region" description="Helical" evidence="6">
    <location>
        <begin position="515"/>
        <end position="533"/>
    </location>
</feature>
<dbReference type="AlphaFoldDB" id="A0A553NX86"/>
<dbReference type="STRING" id="6832.A0A553NX86"/>
<protein>
    <recommendedName>
        <fullName evidence="7">Citrate transporter-like domain-containing protein</fullName>
    </recommendedName>
</protein>
<reference evidence="8 9" key="1">
    <citation type="journal article" date="2018" name="Nat. Ecol. Evol.">
        <title>Genomic signatures of mitonuclear coevolution across populations of Tigriopus californicus.</title>
        <authorList>
            <person name="Barreto F.S."/>
            <person name="Watson E.T."/>
            <person name="Lima T.G."/>
            <person name="Willett C.S."/>
            <person name="Edmands S."/>
            <person name="Li W."/>
            <person name="Burton R.S."/>
        </authorList>
    </citation>
    <scope>NUCLEOTIDE SEQUENCE [LARGE SCALE GENOMIC DNA]</scope>
    <source>
        <strain evidence="8 9">San Diego</strain>
    </source>
</reference>
<comment type="caution">
    <text evidence="8">The sequence shown here is derived from an EMBL/GenBank/DDBJ whole genome shotgun (WGS) entry which is preliminary data.</text>
</comment>
<dbReference type="EMBL" id="VCGU01000009">
    <property type="protein sequence ID" value="TRY70042.1"/>
    <property type="molecule type" value="Genomic_DNA"/>
</dbReference>
<evidence type="ECO:0000256" key="5">
    <source>
        <dbReference type="ARBA" id="ARBA00023136"/>
    </source>
</evidence>
<keyword evidence="4 6" id="KW-1133">Transmembrane helix</keyword>
<evidence type="ECO:0000256" key="4">
    <source>
        <dbReference type="ARBA" id="ARBA00022989"/>
    </source>
</evidence>
<keyword evidence="9" id="KW-1185">Reference proteome</keyword>
<keyword evidence="2" id="KW-0813">Transport</keyword>
<feature type="transmembrane region" description="Helical" evidence="6">
    <location>
        <begin position="614"/>
        <end position="632"/>
    </location>
</feature>
<dbReference type="InterPro" id="IPR051475">
    <property type="entry name" value="Diverse_Ion_Transporter"/>
</dbReference>
<name>A0A553NX86_TIGCA</name>
<dbReference type="OMA" id="HHRIRDK"/>
<evidence type="ECO:0000313" key="8">
    <source>
        <dbReference type="EMBL" id="TRY70042.1"/>
    </source>
</evidence>
<feature type="transmembrane region" description="Helical" evidence="6">
    <location>
        <begin position="69"/>
        <end position="86"/>
    </location>
</feature>
<feature type="transmembrane region" description="Helical" evidence="6">
    <location>
        <begin position="705"/>
        <end position="728"/>
    </location>
</feature>
<feature type="transmembrane region" description="Helical" evidence="6">
    <location>
        <begin position="539"/>
        <end position="558"/>
    </location>
</feature>
<organism evidence="8 9">
    <name type="scientific">Tigriopus californicus</name>
    <name type="common">Marine copepod</name>
    <dbReference type="NCBI Taxonomy" id="6832"/>
    <lineage>
        <taxon>Eukaryota</taxon>
        <taxon>Metazoa</taxon>
        <taxon>Ecdysozoa</taxon>
        <taxon>Arthropoda</taxon>
        <taxon>Crustacea</taxon>
        <taxon>Multicrustacea</taxon>
        <taxon>Hexanauplia</taxon>
        <taxon>Copepoda</taxon>
        <taxon>Harpacticoida</taxon>
        <taxon>Harpacticidae</taxon>
        <taxon>Tigriopus</taxon>
    </lineage>
</organism>
<dbReference type="Proteomes" id="UP000318571">
    <property type="component" value="Chromosome 9"/>
</dbReference>
<evidence type="ECO:0000256" key="3">
    <source>
        <dbReference type="ARBA" id="ARBA00022692"/>
    </source>
</evidence>
<dbReference type="PANTHER" id="PTHR43568:SF1">
    <property type="entry name" value="P PROTEIN"/>
    <property type="match status" value="1"/>
</dbReference>
<keyword evidence="5 6" id="KW-0472">Membrane</keyword>
<feature type="transmembrane region" description="Helical" evidence="6">
    <location>
        <begin position="287"/>
        <end position="312"/>
    </location>
</feature>
<evidence type="ECO:0000256" key="2">
    <source>
        <dbReference type="ARBA" id="ARBA00022448"/>
    </source>
</evidence>
<evidence type="ECO:0000256" key="1">
    <source>
        <dbReference type="ARBA" id="ARBA00004141"/>
    </source>
</evidence>
<keyword evidence="3 6" id="KW-0812">Transmembrane</keyword>
<feature type="transmembrane region" description="Helical" evidence="6">
    <location>
        <begin position="251"/>
        <end position="267"/>
    </location>
</feature>
<feature type="transmembrane region" description="Helical" evidence="6">
    <location>
        <begin position="319"/>
        <end position="337"/>
    </location>
</feature>
<evidence type="ECO:0000259" key="7">
    <source>
        <dbReference type="Pfam" id="PF03600"/>
    </source>
</evidence>
<evidence type="ECO:0000313" key="9">
    <source>
        <dbReference type="Proteomes" id="UP000318571"/>
    </source>
</evidence>
<dbReference type="GO" id="GO:0016020">
    <property type="term" value="C:membrane"/>
    <property type="evidence" value="ECO:0007669"/>
    <property type="project" value="UniProtKB-SubCell"/>
</dbReference>
<dbReference type="InterPro" id="IPR004680">
    <property type="entry name" value="Cit_transptr-like_dom"/>
</dbReference>
<dbReference type="Pfam" id="PF03600">
    <property type="entry name" value="CitMHS"/>
    <property type="match status" value="1"/>
</dbReference>
<accession>A0A553NX86</accession>
<dbReference type="GO" id="GO:0055085">
    <property type="term" value="P:transmembrane transport"/>
    <property type="evidence" value="ECO:0007669"/>
    <property type="project" value="InterPro"/>
</dbReference>
<dbReference type="OrthoDB" id="442352at2759"/>